<gene>
    <name evidence="1" type="ORF">EV139_2642</name>
</gene>
<dbReference type="AlphaFoldDB" id="A0A4Q7TQZ8"/>
<reference evidence="1 2" key="1">
    <citation type="journal article" date="2015" name="Stand. Genomic Sci.">
        <title>Genomic Encyclopedia of Bacterial and Archaeal Type Strains, Phase III: the genomes of soil and plant-associated and newly described type strains.</title>
        <authorList>
            <person name="Whitman W.B."/>
            <person name="Woyke T."/>
            <person name="Klenk H.P."/>
            <person name="Zhou Y."/>
            <person name="Lilburn T.G."/>
            <person name="Beck B.J."/>
            <person name="De Vos P."/>
            <person name="Vandamme P."/>
            <person name="Eisen J.A."/>
            <person name="Garrity G."/>
            <person name="Hugenholtz P."/>
            <person name="Kyrpides N.C."/>
        </authorList>
    </citation>
    <scope>NUCLEOTIDE SEQUENCE [LARGE SCALE GENOMIC DNA]</scope>
    <source>
        <strain evidence="1 2">RF6</strain>
    </source>
</reference>
<name>A0A4Q7TQZ8_9MICO</name>
<dbReference type="PANTHER" id="PTHR21485">
    <property type="entry name" value="HAD SUPERFAMILY MEMBERS CMAS AND KDSC"/>
    <property type="match status" value="1"/>
</dbReference>
<dbReference type="Gene3D" id="3.40.50.2000">
    <property type="entry name" value="Glycogen Phosphorylase B"/>
    <property type="match status" value="1"/>
</dbReference>
<accession>A0A4Q7TQZ8</accession>
<dbReference type="Gene3D" id="3.40.50.11190">
    <property type="match status" value="1"/>
</dbReference>
<dbReference type="EMBL" id="SHKI01000006">
    <property type="protein sequence ID" value="RZT62933.1"/>
    <property type="molecule type" value="Genomic_DNA"/>
</dbReference>
<dbReference type="Gene3D" id="3.90.550.10">
    <property type="entry name" value="Spore Coat Polysaccharide Biosynthesis Protein SpsA, Chain A"/>
    <property type="match status" value="1"/>
</dbReference>
<dbReference type="GO" id="GO:0008781">
    <property type="term" value="F:N-acylneuraminate cytidylyltransferase activity"/>
    <property type="evidence" value="ECO:0007669"/>
    <property type="project" value="TreeGrafter"/>
</dbReference>
<keyword evidence="1" id="KW-0808">Transferase</keyword>
<dbReference type="InterPro" id="IPR003329">
    <property type="entry name" value="Cytidylyl_trans"/>
</dbReference>
<keyword evidence="2" id="KW-1185">Reference proteome</keyword>
<comment type="caution">
    <text evidence="1">The sequence shown here is derived from an EMBL/GenBank/DDBJ whole genome shotgun (WGS) entry which is preliminary data.</text>
</comment>
<protein>
    <submittedName>
        <fullName evidence="1">Spore coat polysaccharide biosynthesis predicted glycosyltransferase SpsG</fullName>
    </submittedName>
</protein>
<dbReference type="InterPro" id="IPR050793">
    <property type="entry name" value="CMP-NeuNAc_synthase"/>
</dbReference>
<dbReference type="SUPFAM" id="SSF53448">
    <property type="entry name" value="Nucleotide-diphospho-sugar transferases"/>
    <property type="match status" value="1"/>
</dbReference>
<dbReference type="InterPro" id="IPR029044">
    <property type="entry name" value="Nucleotide-diphossugar_trans"/>
</dbReference>
<dbReference type="Proteomes" id="UP000291832">
    <property type="component" value="Unassembled WGS sequence"/>
</dbReference>
<dbReference type="RefSeq" id="WP_157993049.1">
    <property type="nucleotide sequence ID" value="NZ_QYAG01000002.1"/>
</dbReference>
<evidence type="ECO:0000313" key="1">
    <source>
        <dbReference type="EMBL" id="RZT62933.1"/>
    </source>
</evidence>
<dbReference type="OrthoDB" id="9805604at2"/>
<dbReference type="PANTHER" id="PTHR21485:SF3">
    <property type="entry name" value="N-ACYLNEURAMINATE CYTIDYLYLTRANSFERASE"/>
    <property type="match status" value="1"/>
</dbReference>
<proteinExistence type="predicted"/>
<sequence>MSSNSNAWVVIPARGGSVGVPRKNVRELAGKPLIHYAIETALTVVPADRVWVVTDDDEIAAVARAGGARTVRETMPTPPEETLDTKILRTLPRLREAGARESDVVVTVQPTSPLLRPESLERVIRAFDDENTASALTVALDQHLRWGHDADGGVVPLYAARVNRQQLPREYRETGGAIAARLRTIAESGTRIAEPVEVVVVDQDEAIDIDNFADVLAAAHILTRLRIAIRVDASRTRGMGHVYRMLALASELARHSITIYLGEEAPLGAKFFASRPYPTATVSDEDEFIGHLERTQPDLVVLDVLDTDAATISRIRAAVPGCRVISFEDNGPGAGLVDLLIAEFVDVGDVPGERVLSGIDFALLGPGFERSRLGAAADGAALPEKPEVQEVLVLFGGTDPAGLSARALASLARVGYRGNVTVARGLGAPAIHFEAAQAPFTLEVLSDVQDMPGLMRRADFAFTSAGRTIVELLSQGTPSLCLAQNEKELTHTHATAAHGVLALGLGDAVSDAELDGAVRTLLDDHELRHDYAERAARAGALRSNRRTISEIFTRLGFAELSIP</sequence>
<dbReference type="SUPFAM" id="SSF53756">
    <property type="entry name" value="UDP-Glycosyltransferase/glycogen phosphorylase"/>
    <property type="match status" value="1"/>
</dbReference>
<evidence type="ECO:0000313" key="2">
    <source>
        <dbReference type="Proteomes" id="UP000291832"/>
    </source>
</evidence>
<organism evidence="1 2">
    <name type="scientific">Leucobacter luti</name>
    <dbReference type="NCBI Taxonomy" id="340320"/>
    <lineage>
        <taxon>Bacteria</taxon>
        <taxon>Bacillati</taxon>
        <taxon>Actinomycetota</taxon>
        <taxon>Actinomycetes</taxon>
        <taxon>Micrococcales</taxon>
        <taxon>Microbacteriaceae</taxon>
        <taxon>Leucobacter</taxon>
    </lineage>
</organism>
<dbReference type="Pfam" id="PF02348">
    <property type="entry name" value="CTP_transf_3"/>
    <property type="match status" value="1"/>
</dbReference>